<dbReference type="Gene3D" id="1.10.10.10">
    <property type="entry name" value="Winged helix-like DNA-binding domain superfamily/Winged helix DNA-binding domain"/>
    <property type="match status" value="1"/>
</dbReference>
<dbReference type="RefSeq" id="WP_310917760.1">
    <property type="nucleotide sequence ID" value="NZ_JAMQON010000001.1"/>
</dbReference>
<feature type="domain" description="Methanogenesis regulatory protein FilR1 middle" evidence="1">
    <location>
        <begin position="118"/>
        <end position="247"/>
    </location>
</feature>
<dbReference type="EMBL" id="JAMQON010000001">
    <property type="protein sequence ID" value="MDS0258201.1"/>
    <property type="molecule type" value="Genomic_DNA"/>
</dbReference>
<dbReference type="InterPro" id="IPR057527">
    <property type="entry name" value="HVO_A0261-like_N"/>
</dbReference>
<accession>A0ABU2F914</accession>
<dbReference type="SUPFAM" id="SSF46785">
    <property type="entry name" value="Winged helix' DNA-binding domain"/>
    <property type="match status" value="1"/>
</dbReference>
<dbReference type="Pfam" id="PF25213">
    <property type="entry name" value="HVO_A0261_N"/>
    <property type="match status" value="1"/>
</dbReference>
<name>A0ABU2F914_9EURY</name>
<keyword evidence="4" id="KW-1185">Reference proteome</keyword>
<comment type="caution">
    <text evidence="3">The sequence shown here is derived from an EMBL/GenBank/DDBJ whole genome shotgun (WGS) entry which is preliminary data.</text>
</comment>
<dbReference type="Proteomes" id="UP001259659">
    <property type="component" value="Unassembled WGS sequence"/>
</dbReference>
<evidence type="ECO:0000313" key="4">
    <source>
        <dbReference type="Proteomes" id="UP001259659"/>
    </source>
</evidence>
<organism evidence="3 4">
    <name type="scientific">Haloarcula saliterrae</name>
    <dbReference type="NCBI Taxonomy" id="2950534"/>
    <lineage>
        <taxon>Archaea</taxon>
        <taxon>Methanobacteriati</taxon>
        <taxon>Methanobacteriota</taxon>
        <taxon>Stenosarchaea group</taxon>
        <taxon>Halobacteria</taxon>
        <taxon>Halobacteriales</taxon>
        <taxon>Haloarculaceae</taxon>
        <taxon>Haloarcula</taxon>
    </lineage>
</organism>
<dbReference type="InterPro" id="IPR013561">
    <property type="entry name" value="FilR1_middle_dom"/>
</dbReference>
<reference evidence="3 4" key="1">
    <citation type="submission" date="2022-06" db="EMBL/GenBank/DDBJ databases">
        <title>Haloarcula sp. a new haloarchaeum isolate from saline soil.</title>
        <authorList>
            <person name="Strakova D."/>
            <person name="Galisteo C."/>
            <person name="Sanchez-Porro C."/>
            <person name="Ventosa A."/>
        </authorList>
    </citation>
    <scope>NUCLEOTIDE SEQUENCE [LARGE SCALE GENOMIC DNA]</scope>
    <source>
        <strain evidence="3 4">S1CR25-12</strain>
    </source>
</reference>
<protein>
    <submittedName>
        <fullName evidence="3">GntR family transcriptional regulator</fullName>
    </submittedName>
</protein>
<evidence type="ECO:0000259" key="2">
    <source>
        <dbReference type="Pfam" id="PF25213"/>
    </source>
</evidence>
<evidence type="ECO:0000313" key="3">
    <source>
        <dbReference type="EMBL" id="MDS0258201.1"/>
    </source>
</evidence>
<proteinExistence type="predicted"/>
<sequence length="253" mass="27375">MVSVPDTADIVARRRDVLRVLSTPLTKPELVEQLSISRSTVDRAIDDLTADSLVTREGSAYVTTYAGRQALSAYDGFLDRLDALTRAQPVLDALPPEIDIDPAVLHGATVVESTMATPQAPIEAATALGTGATTLRATGPSVTPQYIDEVAELVEDDDDTELVLTTEVFEAFSSTYDDICGEFSAADNMALYVTDETMPYALWIAEKPEGTVSGIIVHTENGVRGAIHNDTETMNEWTESKYAAFKRNADRVD</sequence>
<evidence type="ECO:0000259" key="1">
    <source>
        <dbReference type="Pfam" id="PF08350"/>
    </source>
</evidence>
<gene>
    <name evidence="3" type="ORF">NDI56_02120</name>
</gene>
<dbReference type="InterPro" id="IPR036390">
    <property type="entry name" value="WH_DNA-bd_sf"/>
</dbReference>
<feature type="domain" description="HVO-A0261-like N-terminal" evidence="2">
    <location>
        <begin position="11"/>
        <end position="83"/>
    </location>
</feature>
<dbReference type="Pfam" id="PF08350">
    <property type="entry name" value="FilR1_middle"/>
    <property type="match status" value="1"/>
</dbReference>
<dbReference type="InterPro" id="IPR036388">
    <property type="entry name" value="WH-like_DNA-bd_sf"/>
</dbReference>